<keyword evidence="13" id="KW-0833">Ubl conjugation pathway</keyword>
<dbReference type="InterPro" id="IPR036397">
    <property type="entry name" value="RNaseH_sf"/>
</dbReference>
<keyword evidence="15" id="KW-0238">DNA-binding</keyword>
<evidence type="ECO:0000256" key="11">
    <source>
        <dbReference type="ARBA" id="ARBA00022750"/>
    </source>
</evidence>
<proteinExistence type="inferred from homology"/>
<dbReference type="InterPro" id="IPR001841">
    <property type="entry name" value="Znf_RING"/>
</dbReference>
<dbReference type="Gene3D" id="3.30.420.10">
    <property type="entry name" value="Ribonuclease H-like superfamily/Ribonuclease H"/>
    <property type="match status" value="1"/>
</dbReference>
<evidence type="ECO:0000256" key="18">
    <source>
        <dbReference type="ARBA" id="ARBA00035390"/>
    </source>
</evidence>
<feature type="compositionally biased region" description="Basic and acidic residues" evidence="20">
    <location>
        <begin position="143"/>
        <end position="155"/>
    </location>
</feature>
<feature type="region of interest" description="Disordered" evidence="20">
    <location>
        <begin position="1495"/>
        <end position="1542"/>
    </location>
</feature>
<dbReference type="SMART" id="SM00184">
    <property type="entry name" value="RING"/>
    <property type="match status" value="1"/>
</dbReference>
<dbReference type="InterPro" id="IPR001584">
    <property type="entry name" value="Integrase_cat-core"/>
</dbReference>
<dbReference type="FunFam" id="3.30.70.270:FF:000020">
    <property type="entry name" value="Transposon Tf2-6 polyprotein-like Protein"/>
    <property type="match status" value="1"/>
</dbReference>
<feature type="domain" description="Integrase catalytic" evidence="23">
    <location>
        <begin position="1329"/>
        <end position="1488"/>
    </location>
</feature>
<evidence type="ECO:0000256" key="4">
    <source>
        <dbReference type="ARBA" id="ARBA00004906"/>
    </source>
</evidence>
<feature type="region of interest" description="Disordered" evidence="20">
    <location>
        <begin position="118"/>
        <end position="167"/>
    </location>
</feature>
<feature type="region of interest" description="Disordered" evidence="20">
    <location>
        <begin position="1801"/>
        <end position="1835"/>
    </location>
</feature>
<dbReference type="PANTHER" id="PTHR12983:SF9">
    <property type="entry name" value="E3 UBIQUITIN-PROTEIN LIGASE RNF10"/>
    <property type="match status" value="1"/>
</dbReference>
<evidence type="ECO:0000256" key="13">
    <source>
        <dbReference type="ARBA" id="ARBA00022786"/>
    </source>
</evidence>
<evidence type="ECO:0000256" key="6">
    <source>
        <dbReference type="ARBA" id="ARBA00012483"/>
    </source>
</evidence>
<dbReference type="Pfam" id="PF00097">
    <property type="entry name" value="zf-C3HC4"/>
    <property type="match status" value="1"/>
</dbReference>
<dbReference type="InterPro" id="IPR036875">
    <property type="entry name" value="Znf_CCHC_sf"/>
</dbReference>
<dbReference type="PROSITE" id="PS50158">
    <property type="entry name" value="ZF_CCHC"/>
    <property type="match status" value="1"/>
</dbReference>
<evidence type="ECO:0000256" key="5">
    <source>
        <dbReference type="ARBA" id="ARBA00008117"/>
    </source>
</evidence>
<dbReference type="GO" id="GO:0006508">
    <property type="term" value="P:proteolysis"/>
    <property type="evidence" value="ECO:0007669"/>
    <property type="project" value="UniProtKB-KW"/>
</dbReference>
<dbReference type="SMART" id="SM00343">
    <property type="entry name" value="ZnF_C2HC"/>
    <property type="match status" value="1"/>
</dbReference>
<dbReference type="PROSITE" id="PS50994">
    <property type="entry name" value="INTEGRASE"/>
    <property type="match status" value="1"/>
</dbReference>
<keyword evidence="11" id="KW-0378">Hydrolase</keyword>
<organism evidence="24 25">
    <name type="scientific">Mytilus edulis</name>
    <name type="common">Blue mussel</name>
    <dbReference type="NCBI Taxonomy" id="6550"/>
    <lineage>
        <taxon>Eukaryota</taxon>
        <taxon>Metazoa</taxon>
        <taxon>Spiralia</taxon>
        <taxon>Lophotrochozoa</taxon>
        <taxon>Mollusca</taxon>
        <taxon>Bivalvia</taxon>
        <taxon>Autobranchia</taxon>
        <taxon>Pteriomorphia</taxon>
        <taxon>Mytilida</taxon>
        <taxon>Mytiloidea</taxon>
        <taxon>Mytilidae</taxon>
        <taxon>Mytilinae</taxon>
        <taxon>Mytilus</taxon>
    </lineage>
</organism>
<sequence length="2177" mass="248389">MSELQHQYESTMAEKEGGFSEQMESMQRERQTLMDKVMEQAQEMDKERERSKEQYKQMKQRDAEYGRKLTALEEQLQHFKTSRLISEKLAPGDIFRGKVTEMSASSWYSDSAKLKSRQTFSPDKLGDSKEEVNNNGKTPTSGKGKDDSSCKDVKSNQRSGPTPPKLAIFDGKSEWKPYFMQFNHIARKYEWSNEQKLDRLIECLRDKALKFVSTRQETVQKDYDVLVQKLSQRFGNKDLPHTIRRQLQEVRQFVDESIEEFAERIQELATDGYLNTPENVVDTIAVDAFLKGCTDKKAALFAMEKDPNTMDQALQYVKSSIHNQKILLGYRKPEVKRVQFYDDSDEESTECLVRQVKTANNSSMQDLQKKYETMETRMATTEQHIWTIKSDIKKIINSISPKTTADRQRSPSPRGRSPTRDIRDIQCYTCREMGHYSTQCPKKSWSPMRRNRSPSPNNNLREGTLNEQGLKIELKPEVFGKKQVTISDSSAVHCNLTDFNSGLRELKPEVLGKKQVTISDSSAVHCNLTDFNSGQKEDTKNGIDNPQLREVQLYPSDRNPESNTLVLGISINEVTVNAVIDTAAQVTLMSEEFAKKLKPPVIFKGSLMLKGAGKDNSITARYTECVTVKVGKTDTKWKIIVAKINDQVILGLDFLKHLDAVIDLTDLSITIRGEKHFINEVKSENSSFKICRITLEETLIVPPNSTVRLPVRLAEEFENEVAIQPSKSLNGLIMPNILTKADSRVPIILNNLTDKSISLKKNRFIGTAMEICGVIDEERCDYEDRASVRSVNTVERELRDLRNEWDEMYSNFPVQLKPLLDSSKENLDLSENLRLASLLLDFKDTFSKHDLDIGHYTKVKHRIDTGNSAPVRERMRRTPLGLEEEEEKHLKDLLNRGVIQPSSSEWSAAPRMIELILTGLTWKICLAYIDDVIVLGEDFEDHLVNLRTVLERFRENNLKLKPQKCKFFQKEVIFLGKLVNEKGIAVNPSSREVILNWPVPLTKKAVESFLGFTNYHREHIKRFATLAEPLYALTKKKVIFQWEKQHQIAFESLQQALVNSVTLAYPDPKEKFILDTDASHTTIGAELLQVIGGKEAGKLHTNADGLSRRPDDLDSCNCYYAGADIKLLPCGGCSYCTRAQKVWSSFEDDVDYVVPLSVRSVSEQEEDLDETNLDSLVNCNWISESEITNMGAEQRKDQELNRLIVWLEDKKEPEEHELYLCSPSIKHLWNCKHQLVLKDGILCYKWLDPVHSRLLLVVPRSLRHKILENCHDAKLSGHFGQAKTIERLKQNYIWYGLREDARNYVKSCHTCNVNKKANVKPKGPLGQFHAGIPMEKLHMDILGPLHESSSANKYVLVLVDQFTKWMEMFPLPNQNTITVAKTLLDGFISRLGCPVQIHTDQGKNFDGHLFHDICRLLQIVKTRTTPYRPCSNGQVERFNRTILQAIRCYLKGKQKDWDLHLQTISGAIRSTVNRQTGFTPNMMMLDNGNQNKYAKRRETNSSKSYYQESSPRRPTPQKNKYAVDKRPRPRGGGGGYQRESVNEEYPVDYGSPLLKGKKVNLNHLLNFSYARNDSYEEPPHWSAGGRGNVRRRTGGRISYNKEQFLQANYQFIVKEAGDYAIHNIDPDKLVDWDNVELIKVNSHEISSCPICLDKPLAAKMTRCGHIYCWPCILHYLALGEKTWRKCPICYEAIHDKDLKSVVTQEVHKYNTGETITMTLMRREKGMTYALPKALWEKKEGQIHSYTDDVNKTNFLKLLSMSEEDIQKFVVEPERLTLQDKLKDAETSEVAFIDSALHLLKTRQQKTDGPGNTSSSRSESESSTEEIPEPAVSVPKMLPSTKEYSIHIFNFSGKNYASAFSDDEEDSMDVSLDRSLSPSEAEVTVPNKKRTPSPPSEAVAIATSDGQHIYLHALNARCLVKEYGSLSNCPETITANIVQMENIFMSEELRKRLRYLGHLPLTCEFEVAELTLKPPVLSKETLKYFTDEIEKRRRLRQKKSREEKRWTRKVQDEENKKMAKYNIYGTDSLIVQSQFMPTAMSINRPSSPAGKRSPLADPAGEEDIDGLQTSNFSFAQMLKAGQSKTPTWPKAKTKPEAPIPSSVSRSKDSDESDNEDKVPIPMFRESFGDAIQTALDSHMAKSKDDVLPVETTEKSGGKKKKKQQKLLLFTTSMARGGK</sequence>
<dbReference type="SUPFAM" id="SSF50630">
    <property type="entry name" value="Acid proteases"/>
    <property type="match status" value="1"/>
</dbReference>
<dbReference type="InterPro" id="IPR012337">
    <property type="entry name" value="RNaseH-like_sf"/>
</dbReference>
<evidence type="ECO:0000256" key="7">
    <source>
        <dbReference type="ARBA" id="ARBA00022490"/>
    </source>
</evidence>
<dbReference type="CDD" id="cd16536">
    <property type="entry name" value="RING-HC_RNF10"/>
    <property type="match status" value="1"/>
</dbReference>
<dbReference type="InterPro" id="IPR017907">
    <property type="entry name" value="Znf_RING_CS"/>
</dbReference>
<comment type="similarity">
    <text evidence="5">Belongs to the RNF10 family.</text>
</comment>
<dbReference type="GO" id="GO:0005737">
    <property type="term" value="C:cytoplasm"/>
    <property type="evidence" value="ECO:0007669"/>
    <property type="project" value="UniProtKB-SubCell"/>
</dbReference>
<feature type="region of interest" description="Disordered" evidence="20">
    <location>
        <begin position="2039"/>
        <end position="2065"/>
    </location>
</feature>
<dbReference type="FunFam" id="3.30.40.10:FF:000112">
    <property type="entry name" value="RING finger protein 10"/>
    <property type="match status" value="1"/>
</dbReference>
<dbReference type="Pfam" id="PF00098">
    <property type="entry name" value="zf-CCHC"/>
    <property type="match status" value="1"/>
</dbReference>
<dbReference type="GO" id="GO:0061630">
    <property type="term" value="F:ubiquitin protein ligase activity"/>
    <property type="evidence" value="ECO:0007669"/>
    <property type="project" value="UniProtKB-EC"/>
</dbReference>
<dbReference type="InterPro" id="IPR043502">
    <property type="entry name" value="DNA/RNA_pol_sf"/>
</dbReference>
<dbReference type="Pfam" id="PF17921">
    <property type="entry name" value="Integrase_H2C2"/>
    <property type="match status" value="1"/>
</dbReference>
<evidence type="ECO:0000313" key="24">
    <source>
        <dbReference type="EMBL" id="CAG2241954.1"/>
    </source>
</evidence>
<dbReference type="PANTHER" id="PTHR12983">
    <property type="entry name" value="RING FINGER 10 FAMILY MEMBER"/>
    <property type="match status" value="1"/>
</dbReference>
<dbReference type="InterPro" id="IPR021109">
    <property type="entry name" value="Peptidase_aspartic_dom_sf"/>
</dbReference>
<keyword evidence="7" id="KW-0963">Cytoplasm</keyword>
<comment type="caution">
    <text evidence="24">The sequence shown here is derived from an EMBL/GenBank/DDBJ whole genome shotgun (WGS) entry which is preliminary data.</text>
</comment>
<evidence type="ECO:0000256" key="1">
    <source>
        <dbReference type="ARBA" id="ARBA00000900"/>
    </source>
</evidence>
<evidence type="ECO:0000259" key="22">
    <source>
        <dbReference type="PROSITE" id="PS50158"/>
    </source>
</evidence>
<dbReference type="OrthoDB" id="6182609at2759"/>
<dbReference type="FunFam" id="3.30.420.10:FF:000032">
    <property type="entry name" value="Retrovirus-related Pol polyprotein from transposon 297-like Protein"/>
    <property type="match status" value="1"/>
</dbReference>
<evidence type="ECO:0000256" key="14">
    <source>
        <dbReference type="ARBA" id="ARBA00022833"/>
    </source>
</evidence>
<feature type="region of interest" description="Disordered" evidence="20">
    <location>
        <begin position="398"/>
        <end position="422"/>
    </location>
</feature>
<evidence type="ECO:0000256" key="20">
    <source>
        <dbReference type="SAM" id="MobiDB-lite"/>
    </source>
</evidence>
<feature type="compositionally biased region" description="Basic and acidic residues" evidence="20">
    <location>
        <begin position="26"/>
        <end position="62"/>
    </location>
</feature>
<dbReference type="InterPro" id="IPR018957">
    <property type="entry name" value="Znf_C3HC4_RING-type"/>
</dbReference>
<dbReference type="SUPFAM" id="SSF53098">
    <property type="entry name" value="Ribonuclease H-like"/>
    <property type="match status" value="1"/>
</dbReference>
<dbReference type="CDD" id="cd01647">
    <property type="entry name" value="RT_LTR"/>
    <property type="match status" value="1"/>
</dbReference>
<feature type="compositionally biased region" description="Basic and acidic residues" evidence="20">
    <location>
        <begin position="2137"/>
        <end position="2155"/>
    </location>
</feature>
<keyword evidence="9" id="KW-0808">Transferase</keyword>
<dbReference type="Pfam" id="PF17919">
    <property type="entry name" value="RT_RNaseH_2"/>
    <property type="match status" value="1"/>
</dbReference>
<protein>
    <recommendedName>
        <fullName evidence="17">E3 ubiquitin-protein ligase RNF10</fullName>
        <ecNumber evidence="6">2.3.2.27</ecNumber>
    </recommendedName>
    <alternativeName>
        <fullName evidence="18">RING finger protein 10</fullName>
    </alternativeName>
</protein>
<evidence type="ECO:0000256" key="2">
    <source>
        <dbReference type="ARBA" id="ARBA00004123"/>
    </source>
</evidence>
<comment type="pathway">
    <text evidence="4">Protein modification; protein ubiquitination.</text>
</comment>
<feature type="region of interest" description="Disordered" evidence="20">
    <location>
        <begin position="2079"/>
        <end position="2177"/>
    </location>
</feature>
<feature type="region of interest" description="Disordered" evidence="20">
    <location>
        <begin position="1867"/>
        <end position="1895"/>
    </location>
</feature>
<dbReference type="FunFam" id="3.30.70.270:FF:000003">
    <property type="entry name" value="Transposon Ty3-G Gag-Pol polyprotein"/>
    <property type="match status" value="1"/>
</dbReference>
<keyword evidence="12 19" id="KW-0863">Zinc-finger</keyword>
<evidence type="ECO:0000259" key="21">
    <source>
        <dbReference type="PROSITE" id="PS50089"/>
    </source>
</evidence>
<dbReference type="InterPro" id="IPR043128">
    <property type="entry name" value="Rev_trsase/Diguanyl_cyclase"/>
</dbReference>
<dbReference type="InterPro" id="IPR000477">
    <property type="entry name" value="RT_dom"/>
</dbReference>
<gene>
    <name evidence="24" type="ORF">MEDL_54153</name>
</gene>
<keyword evidence="8" id="KW-0645">Protease</keyword>
<dbReference type="GO" id="GO:0000976">
    <property type="term" value="F:transcription cis-regulatory region binding"/>
    <property type="evidence" value="ECO:0007669"/>
    <property type="project" value="TreeGrafter"/>
</dbReference>
<dbReference type="GO" id="GO:0005634">
    <property type="term" value="C:nucleus"/>
    <property type="evidence" value="ECO:0007669"/>
    <property type="project" value="UniProtKB-SubCell"/>
</dbReference>
<feature type="compositionally biased region" description="Polar residues" evidence="20">
    <location>
        <begin position="1"/>
        <end position="10"/>
    </location>
</feature>
<dbReference type="PROSITE" id="PS50089">
    <property type="entry name" value="ZF_RING_2"/>
    <property type="match status" value="1"/>
</dbReference>
<dbReference type="SUPFAM" id="SSF57756">
    <property type="entry name" value="Retrovirus zinc finger-like domains"/>
    <property type="match status" value="1"/>
</dbReference>
<dbReference type="GO" id="GO:0008270">
    <property type="term" value="F:zinc ion binding"/>
    <property type="evidence" value="ECO:0007669"/>
    <property type="project" value="UniProtKB-KW"/>
</dbReference>
<dbReference type="Gene3D" id="4.10.60.10">
    <property type="entry name" value="Zinc finger, CCHC-type"/>
    <property type="match status" value="1"/>
</dbReference>
<evidence type="ECO:0000256" key="8">
    <source>
        <dbReference type="ARBA" id="ARBA00022670"/>
    </source>
</evidence>
<evidence type="ECO:0000256" key="12">
    <source>
        <dbReference type="ARBA" id="ARBA00022771"/>
    </source>
</evidence>
<dbReference type="PROSITE" id="PS00518">
    <property type="entry name" value="ZF_RING_1"/>
    <property type="match status" value="1"/>
</dbReference>
<keyword evidence="11" id="KW-0064">Aspartyl protease</keyword>
<dbReference type="Pfam" id="PF13975">
    <property type="entry name" value="gag-asp_proteas"/>
    <property type="match status" value="1"/>
</dbReference>
<dbReference type="Gene3D" id="2.40.70.10">
    <property type="entry name" value="Acid Proteases"/>
    <property type="match status" value="1"/>
</dbReference>
<dbReference type="GO" id="GO:0015074">
    <property type="term" value="P:DNA integration"/>
    <property type="evidence" value="ECO:0007669"/>
    <property type="project" value="InterPro"/>
</dbReference>
<dbReference type="Proteomes" id="UP000683360">
    <property type="component" value="Unassembled WGS sequence"/>
</dbReference>
<dbReference type="GO" id="GO:0045944">
    <property type="term" value="P:positive regulation of transcription by RNA polymerase II"/>
    <property type="evidence" value="ECO:0007669"/>
    <property type="project" value="TreeGrafter"/>
</dbReference>
<dbReference type="InterPro" id="IPR039739">
    <property type="entry name" value="MAG2/RNF10"/>
</dbReference>
<feature type="region of interest" description="Disordered" evidence="20">
    <location>
        <begin position="1992"/>
        <end position="2011"/>
    </location>
</feature>
<evidence type="ECO:0000256" key="9">
    <source>
        <dbReference type="ARBA" id="ARBA00022679"/>
    </source>
</evidence>
<dbReference type="SUPFAM" id="SSF57850">
    <property type="entry name" value="RING/U-box"/>
    <property type="match status" value="1"/>
</dbReference>
<feature type="compositionally biased region" description="Polar residues" evidence="20">
    <location>
        <begin position="2168"/>
        <end position="2177"/>
    </location>
</feature>
<dbReference type="CDD" id="cd00303">
    <property type="entry name" value="retropepsin_like"/>
    <property type="match status" value="1"/>
</dbReference>
<evidence type="ECO:0000256" key="3">
    <source>
        <dbReference type="ARBA" id="ARBA00004496"/>
    </source>
</evidence>
<dbReference type="InterPro" id="IPR013083">
    <property type="entry name" value="Znf_RING/FYVE/PHD"/>
</dbReference>
<evidence type="ECO:0000256" key="10">
    <source>
        <dbReference type="ARBA" id="ARBA00022723"/>
    </source>
</evidence>
<comment type="catalytic activity">
    <reaction evidence="1">
        <text>S-ubiquitinyl-[E2 ubiquitin-conjugating enzyme]-L-cysteine + [acceptor protein]-L-lysine = [E2 ubiquitin-conjugating enzyme]-L-cysteine + N(6)-ubiquitinyl-[acceptor protein]-L-lysine.</text>
        <dbReference type="EC" id="2.3.2.27"/>
    </reaction>
</comment>
<feature type="domain" description="RING-type" evidence="21">
    <location>
        <begin position="1648"/>
        <end position="1689"/>
    </location>
</feature>
<keyword evidence="16" id="KW-0539">Nucleus</keyword>
<keyword evidence="25" id="KW-1185">Reference proteome</keyword>
<dbReference type="Gene3D" id="1.10.340.70">
    <property type="match status" value="1"/>
</dbReference>
<evidence type="ECO:0000259" key="23">
    <source>
        <dbReference type="PROSITE" id="PS50994"/>
    </source>
</evidence>
<dbReference type="SUPFAM" id="SSF56672">
    <property type="entry name" value="DNA/RNA polymerases"/>
    <property type="match status" value="1"/>
</dbReference>
<dbReference type="InterPro" id="IPR001878">
    <property type="entry name" value="Znf_CCHC"/>
</dbReference>
<comment type="subcellular location">
    <subcellularLocation>
        <location evidence="3">Cytoplasm</location>
    </subcellularLocation>
    <subcellularLocation>
        <location evidence="2">Nucleus</location>
    </subcellularLocation>
</comment>
<evidence type="ECO:0000256" key="19">
    <source>
        <dbReference type="PROSITE-ProRule" id="PRU00047"/>
    </source>
</evidence>
<dbReference type="GO" id="GO:0004190">
    <property type="term" value="F:aspartic-type endopeptidase activity"/>
    <property type="evidence" value="ECO:0007669"/>
    <property type="project" value="UniProtKB-KW"/>
</dbReference>
<dbReference type="Pfam" id="PF00078">
    <property type="entry name" value="RVT_1"/>
    <property type="match status" value="1"/>
</dbReference>
<feature type="compositionally biased region" description="Basic and acidic residues" evidence="20">
    <location>
        <begin position="1999"/>
        <end position="2011"/>
    </location>
</feature>
<evidence type="ECO:0000256" key="16">
    <source>
        <dbReference type="ARBA" id="ARBA00023242"/>
    </source>
</evidence>
<evidence type="ECO:0000256" key="15">
    <source>
        <dbReference type="ARBA" id="ARBA00023125"/>
    </source>
</evidence>
<dbReference type="EC" id="2.3.2.27" evidence="6"/>
<keyword evidence="14" id="KW-0862">Zinc</keyword>
<dbReference type="Gene3D" id="3.30.40.10">
    <property type="entry name" value="Zinc/RING finger domain, C3HC4 (zinc finger)"/>
    <property type="match status" value="1"/>
</dbReference>
<dbReference type="InterPro" id="IPR041577">
    <property type="entry name" value="RT_RNaseH_2"/>
</dbReference>
<reference evidence="24" key="1">
    <citation type="submission" date="2021-03" db="EMBL/GenBank/DDBJ databases">
        <authorList>
            <person name="Bekaert M."/>
        </authorList>
    </citation>
    <scope>NUCLEOTIDE SEQUENCE</scope>
</reference>
<accession>A0A8S3UEP1</accession>
<dbReference type="InterPro" id="IPR041588">
    <property type="entry name" value="Integrase_H2C2"/>
</dbReference>
<dbReference type="Pfam" id="PF00665">
    <property type="entry name" value="rve"/>
    <property type="match status" value="1"/>
</dbReference>
<evidence type="ECO:0000256" key="17">
    <source>
        <dbReference type="ARBA" id="ARBA00035131"/>
    </source>
</evidence>
<name>A0A8S3UEP1_MYTED</name>
<dbReference type="EMBL" id="CAJPWZ010002605">
    <property type="protein sequence ID" value="CAG2241954.1"/>
    <property type="molecule type" value="Genomic_DNA"/>
</dbReference>
<feature type="region of interest" description="Disordered" evidence="20">
    <location>
        <begin position="439"/>
        <end position="466"/>
    </location>
</feature>
<feature type="region of interest" description="Disordered" evidence="20">
    <location>
        <begin position="1"/>
        <end position="62"/>
    </location>
</feature>
<evidence type="ECO:0000313" key="25">
    <source>
        <dbReference type="Proteomes" id="UP000683360"/>
    </source>
</evidence>
<feature type="domain" description="CCHC-type" evidence="22">
    <location>
        <begin position="427"/>
        <end position="442"/>
    </location>
</feature>
<keyword evidence="10" id="KW-0479">Metal-binding</keyword>
<dbReference type="FunFam" id="1.10.340.70:FF:000001">
    <property type="entry name" value="Retrovirus-related Pol polyprotein from transposon gypsy-like Protein"/>
    <property type="match status" value="1"/>
</dbReference>
<dbReference type="Gene3D" id="3.30.70.270">
    <property type="match status" value="2"/>
</dbReference>